<gene>
    <name evidence="1" type="ORF">LCGC14_0989170</name>
</gene>
<organism evidence="1">
    <name type="scientific">marine sediment metagenome</name>
    <dbReference type="NCBI Taxonomy" id="412755"/>
    <lineage>
        <taxon>unclassified sequences</taxon>
        <taxon>metagenomes</taxon>
        <taxon>ecological metagenomes</taxon>
    </lineage>
</organism>
<accession>A0A0F9NAY1</accession>
<comment type="caution">
    <text evidence="1">The sequence shown here is derived from an EMBL/GenBank/DDBJ whole genome shotgun (WGS) entry which is preliminary data.</text>
</comment>
<reference evidence="1" key="1">
    <citation type="journal article" date="2015" name="Nature">
        <title>Complex archaea that bridge the gap between prokaryotes and eukaryotes.</title>
        <authorList>
            <person name="Spang A."/>
            <person name="Saw J.H."/>
            <person name="Jorgensen S.L."/>
            <person name="Zaremba-Niedzwiedzka K."/>
            <person name="Martijn J."/>
            <person name="Lind A.E."/>
            <person name="van Eijk R."/>
            <person name="Schleper C."/>
            <person name="Guy L."/>
            <person name="Ettema T.J."/>
        </authorList>
    </citation>
    <scope>NUCLEOTIDE SEQUENCE</scope>
</reference>
<name>A0A0F9NAY1_9ZZZZ</name>
<evidence type="ECO:0000313" key="1">
    <source>
        <dbReference type="EMBL" id="KKN15124.1"/>
    </source>
</evidence>
<protein>
    <submittedName>
        <fullName evidence="1">Uncharacterized protein</fullName>
    </submittedName>
</protein>
<proteinExistence type="predicted"/>
<sequence>SEYNNADSTTGWVIKDMPTGKHVVDIDDTTKLKPPRFSGASNSRSYWVRAAKGRVFSEAPEDGIDLYDITSGVRQLKKLFYYFGVTHDDTTELIRKYVASNPEDRFATIIEIVQEAGTRIDQPFLRHNITEFFERQGVRGFALDSMGEEILRTASRSTPGKMSARPIMPAMLSDHVDIPDPKKLMHALRRYKMAKSNVPTWNGGIFRGTRDNRIAIGNKIKGKLGAGADNISPEELAAMAYASVGDVMGYGPGVAAKLGESVHSMWRFLVTSFSVAQLAFRPIPWFTRVYLDESFRGSMAELPSIFSNPARYLSGIWDGRAASRANARKAHMLGIADNVMLELKPMTTTGQLFTRGQEIIPNLAEVISKEYGVEAVVDGALTPGRLRAMISDIVEQSVLKNDFSEVNIGVSAYRRRGWQHSINVTAELGVDITKRGTDFSWADDVSEIANAAWAQAAGLNTMNVPVQFFPGQNTERGVKLAAIGAQNNIQLIAKDPFGRAALIMMSRKALGQSTTGLGSKVSLSAGWQKMRPWITQWADELGYIGLSDAQLAERYLDEIVGVYARNLLEPLLPDDIGDQARIMQDIANGSLVEMHGMTFNFRNNSAGLGSMEALLYDLDARGIDLPPQWMHVAPSRFMDEPEVNFIGRAKKWPGNVIRFMGDEMSQKLNRRGAYLTAMRREKGTRMALGMSEEAATGVARMKAADIVNNVYYNMESVTPFLRSMNQVSPFFTATWEIAQTWAYKIPMLQGGMGIGHARMIRKIDRTIGALNELGLIEYDESGGARLVLDLDANTGNFVGDELSKRAATLLRQPLLAASHLINLGHALFSSEELALDEMVPTKYSIAASTPIDFENYGAGSAMDNSLSLHPMGQWATSQIRAKLPFAADITYNPGVGSLLETSQKYDVDPGRLIAYNSDLLRTHLGAAKYNDLRFGDLELSEVDVTGLDLKMPNTSLFSTWISDTFFPFGDIDNFSEVAMGFTPQWVKYAWRAAGLWQGGEELEGFLGFDQSAVNEAAMNGQILSAFRHLEATEGLLTRRRELRDEFTEMAQPYLETGNLVWSDDGNNILWKGEKPAEARDIEIAFGNLMDYQETMLERAIFLGGSTTMLRAILAAILPGTPQLFFEEEKHLDSYYEAYDRAAFGRGDTDSIPVARRSNMKEVIALVNEWIVDPSGRSTARLFLENHPSLAPFLTGKTYWTENGQPPLETTLTTYFQDIEDNLRKPVPVDVWLHRQDISAVETERDVRFIERYGRDPYQAVANALNDPEGYVELQEEYNTKRDILDWEDEMNGSPYAQHQGRDAADNFDVIAEQLREYSEMTVALNDVIDLVEASPNMSPGQIKELASQLKGLRQGISDIREELETSQTDLDWMSPHRQLYFRYFDEVYGPYLDAMGEFYDELEAAFTSEARDLIWNKVAQATDQWNDRIYVFTERPDVVLPAPPEYQWQNKAPLYKEHTIAQGIIGRIEWLDLAKVERIIAVNPQLTKYLPSTPMQRAVIDDFNSIYEELDQEYDNGTGSMTHKAYSGVKKLIGEAMQMSFIENGWTNMALWNTLWPVQKLDIAGQIPESFKKYGIVDMVAMIQMQAVSEGHKSVGEDNPARNALTRQIGVWMETDPQFMQDVLDLGFTLYDTRMLDKLIPIMFFNENPIFAG</sequence>
<feature type="non-terminal residue" evidence="1">
    <location>
        <position position="1"/>
    </location>
</feature>
<dbReference type="EMBL" id="LAZR01003743">
    <property type="protein sequence ID" value="KKN15124.1"/>
    <property type="molecule type" value="Genomic_DNA"/>
</dbReference>